<dbReference type="InterPro" id="IPR050179">
    <property type="entry name" value="Trans_hexapeptide_repeat"/>
</dbReference>
<dbReference type="Pfam" id="PF17836">
    <property type="entry name" value="PglD_N"/>
    <property type="match status" value="1"/>
</dbReference>
<evidence type="ECO:0000313" key="3">
    <source>
        <dbReference type="Proteomes" id="UP000779508"/>
    </source>
</evidence>
<dbReference type="PANTHER" id="PTHR43300:SF7">
    <property type="entry name" value="UDP-N-ACETYLBACILLOSAMINE N-ACETYLTRANSFERASE"/>
    <property type="match status" value="1"/>
</dbReference>
<dbReference type="InterPro" id="IPR041561">
    <property type="entry name" value="PglD_N"/>
</dbReference>
<feature type="domain" description="PglD N-terminal" evidence="1">
    <location>
        <begin position="5"/>
        <end position="88"/>
    </location>
</feature>
<dbReference type="RefSeq" id="WP_216414653.1">
    <property type="nucleotide sequence ID" value="NZ_JAHLQK010000001.1"/>
</dbReference>
<proteinExistence type="predicted"/>
<comment type="caution">
    <text evidence="2">The sequence shown here is derived from an EMBL/GenBank/DDBJ whole genome shotgun (WGS) entry which is preliminary data.</text>
</comment>
<gene>
    <name evidence="2" type="ORF">KQI88_01820</name>
</gene>
<name>A0ABS6FYK3_9FIRM</name>
<sequence>MNIKKIVLLGGGSQAKVVSDIITKRKELEKEPLEVIGILDDDNSNRGFSNIPILGKINFIEKLACQYDDIYFIIAIANNKIREEIVKKYEKLNLKYYTAIHPSATIASNVNIGAGTVIMAGAVVGPFTQIGNHVILNTLSSVDHDNIIEDFVHICPGAKCAGCVTVKKSSFICTGSSIIPGVIIGESTIVGAGSVVIKDIKGYCTVVGVPAKVIKSHN</sequence>
<dbReference type="CDD" id="cd03360">
    <property type="entry name" value="LbH_AT_putative"/>
    <property type="match status" value="1"/>
</dbReference>
<dbReference type="Proteomes" id="UP000779508">
    <property type="component" value="Unassembled WGS sequence"/>
</dbReference>
<keyword evidence="3" id="KW-1185">Reference proteome</keyword>
<dbReference type="InterPro" id="IPR020019">
    <property type="entry name" value="AcTrfase_PglD-like"/>
</dbReference>
<protein>
    <submittedName>
        <fullName evidence="2">Acetyltransferase</fullName>
    </submittedName>
</protein>
<accession>A0ABS6FYK3</accession>
<reference evidence="2 3" key="1">
    <citation type="submission" date="2021-06" db="EMBL/GenBank/DDBJ databases">
        <authorList>
            <person name="Sun Q."/>
            <person name="Li D."/>
        </authorList>
    </citation>
    <scope>NUCLEOTIDE SEQUENCE [LARGE SCALE GENOMIC DNA]</scope>
    <source>
        <strain evidence="2 3">MSJ-5</strain>
    </source>
</reference>
<organism evidence="2 3">
    <name type="scientific">Alkaliphilus flagellatus</name>
    <dbReference type="NCBI Taxonomy" id="2841507"/>
    <lineage>
        <taxon>Bacteria</taxon>
        <taxon>Bacillati</taxon>
        <taxon>Bacillota</taxon>
        <taxon>Clostridia</taxon>
        <taxon>Peptostreptococcales</taxon>
        <taxon>Natronincolaceae</taxon>
        <taxon>Alkaliphilus</taxon>
    </lineage>
</organism>
<dbReference type="NCBIfam" id="TIGR03570">
    <property type="entry name" value="NeuD_NnaD"/>
    <property type="match status" value="1"/>
</dbReference>
<evidence type="ECO:0000259" key="1">
    <source>
        <dbReference type="Pfam" id="PF17836"/>
    </source>
</evidence>
<evidence type="ECO:0000313" key="2">
    <source>
        <dbReference type="EMBL" id="MBU5675153.1"/>
    </source>
</evidence>
<dbReference type="PANTHER" id="PTHR43300">
    <property type="entry name" value="ACETYLTRANSFERASE"/>
    <property type="match status" value="1"/>
</dbReference>
<dbReference type="EMBL" id="JAHLQK010000001">
    <property type="protein sequence ID" value="MBU5675153.1"/>
    <property type="molecule type" value="Genomic_DNA"/>
</dbReference>